<dbReference type="STRING" id="188872.SAMN03080602_00951"/>
<dbReference type="OrthoDB" id="1430565at2"/>
<protein>
    <recommendedName>
        <fullName evidence="3">GLPGLI family protein</fullName>
    </recommendedName>
</protein>
<name>A0A1X7IRT8_9FLAO</name>
<dbReference type="Proteomes" id="UP000193420">
    <property type="component" value="Unassembled WGS sequence"/>
</dbReference>
<reference evidence="2" key="1">
    <citation type="submission" date="2017-04" db="EMBL/GenBank/DDBJ databases">
        <authorList>
            <person name="Varghese N."/>
            <person name="Submissions S."/>
        </authorList>
    </citation>
    <scope>NUCLEOTIDE SEQUENCE [LARGE SCALE GENOMIC DNA]</scope>
    <source>
        <strain evidence="2">DSM 19835</strain>
    </source>
</reference>
<evidence type="ECO:0000313" key="2">
    <source>
        <dbReference type="Proteomes" id="UP000193420"/>
    </source>
</evidence>
<evidence type="ECO:0008006" key="3">
    <source>
        <dbReference type="Google" id="ProtNLM"/>
    </source>
</evidence>
<dbReference type="RefSeq" id="WP_139827164.1">
    <property type="nucleotide sequence ID" value="NZ_FXAO01000002.1"/>
</dbReference>
<accession>A0A1X7IRT8</accession>
<gene>
    <name evidence="1" type="ORF">SAMN03080602_00951</name>
</gene>
<sequence>MKIPILLFSLSVTMGYSQKLYDFDHIMEYDVNLFYKKPVKVKNQHSRVSHQNMNRYYLINSKQNEYFAVIFEKDSLNYQLNFYDHKSKIHANAIVLKPDLNDADLIDMNCRYVLGVTNPLKNDDYDFTRVKDTLLNNESFIEYKYSFRNKKKAKRKKIGTYYFIIETTSNFELPIFTHLNLFEKWLLNRKIPIGLIKEIYYIDYYGKLRYTEKLKNFIKTDKKMYIPKSCPITEIIVE</sequence>
<dbReference type="EMBL" id="FXAO01000002">
    <property type="protein sequence ID" value="SMG17206.1"/>
    <property type="molecule type" value="Genomic_DNA"/>
</dbReference>
<keyword evidence="2" id="KW-1185">Reference proteome</keyword>
<organism evidence="1 2">
    <name type="scientific">Arenibacter troitsensis</name>
    <dbReference type="NCBI Taxonomy" id="188872"/>
    <lineage>
        <taxon>Bacteria</taxon>
        <taxon>Pseudomonadati</taxon>
        <taxon>Bacteroidota</taxon>
        <taxon>Flavobacteriia</taxon>
        <taxon>Flavobacteriales</taxon>
        <taxon>Flavobacteriaceae</taxon>
        <taxon>Arenibacter</taxon>
    </lineage>
</organism>
<proteinExistence type="predicted"/>
<dbReference type="AlphaFoldDB" id="A0A1X7IRT8"/>
<evidence type="ECO:0000313" key="1">
    <source>
        <dbReference type="EMBL" id="SMG17206.1"/>
    </source>
</evidence>